<evidence type="ECO:0000256" key="8">
    <source>
        <dbReference type="RuleBase" id="RU000417"/>
    </source>
</evidence>
<dbReference type="PROSITE" id="PS00095">
    <property type="entry name" value="C5_MTASE_2"/>
    <property type="match status" value="1"/>
</dbReference>
<comment type="catalytic activity">
    <reaction evidence="5 8">
        <text>a 2'-deoxycytidine in DNA + S-adenosyl-L-methionine = a 5-methyl-2'-deoxycytidine in DNA + S-adenosyl-L-homocysteine + H(+)</text>
        <dbReference type="Rhea" id="RHEA:13681"/>
        <dbReference type="Rhea" id="RHEA-COMP:11369"/>
        <dbReference type="Rhea" id="RHEA-COMP:11370"/>
        <dbReference type="ChEBI" id="CHEBI:15378"/>
        <dbReference type="ChEBI" id="CHEBI:57856"/>
        <dbReference type="ChEBI" id="CHEBI:59789"/>
        <dbReference type="ChEBI" id="CHEBI:85452"/>
        <dbReference type="ChEBI" id="CHEBI:85454"/>
        <dbReference type="EC" id="2.1.1.37"/>
    </reaction>
</comment>
<dbReference type="Pfam" id="PF00145">
    <property type="entry name" value="DNA_methylase"/>
    <property type="match status" value="1"/>
</dbReference>
<evidence type="ECO:0000256" key="7">
    <source>
        <dbReference type="RuleBase" id="RU000416"/>
    </source>
</evidence>
<dbReference type="PROSITE" id="PS00094">
    <property type="entry name" value="C5_MTASE_1"/>
    <property type="match status" value="1"/>
</dbReference>
<feature type="active site" evidence="6">
    <location>
        <position position="171"/>
    </location>
</feature>
<comment type="similarity">
    <text evidence="6 7">Belongs to the class I-like SAM-binding methyltransferase superfamily. C5-methyltransferase family.</text>
</comment>
<evidence type="ECO:0000256" key="3">
    <source>
        <dbReference type="ARBA" id="ARBA00022691"/>
    </source>
</evidence>
<dbReference type="InterPro" id="IPR018117">
    <property type="entry name" value="C5_DNA_meth_AS"/>
</dbReference>
<dbReference type="AlphaFoldDB" id="C6Y2U0"/>
<organism evidence="9 10">
    <name type="scientific">Pedobacter heparinus (strain ATCC 13125 / DSM 2366 / CIP 104194 / JCM 7457 / NBRC 12017 / NCIMB 9290 / NRRL B-14731 / HIM 762-3)</name>
    <dbReference type="NCBI Taxonomy" id="485917"/>
    <lineage>
        <taxon>Bacteria</taxon>
        <taxon>Pseudomonadati</taxon>
        <taxon>Bacteroidota</taxon>
        <taxon>Sphingobacteriia</taxon>
        <taxon>Sphingobacteriales</taxon>
        <taxon>Sphingobacteriaceae</taxon>
        <taxon>Pedobacter</taxon>
    </lineage>
</organism>
<dbReference type="GO" id="GO:0044027">
    <property type="term" value="P:negative regulation of gene expression via chromosomal CpG island methylation"/>
    <property type="evidence" value="ECO:0007669"/>
    <property type="project" value="TreeGrafter"/>
</dbReference>
<dbReference type="InterPro" id="IPR031303">
    <property type="entry name" value="C5_meth_CS"/>
</dbReference>
<dbReference type="GO" id="GO:0003677">
    <property type="term" value="F:DNA binding"/>
    <property type="evidence" value="ECO:0007669"/>
    <property type="project" value="TreeGrafter"/>
</dbReference>
<dbReference type="Gene3D" id="3.40.50.150">
    <property type="entry name" value="Vaccinia Virus protein VP39"/>
    <property type="match status" value="1"/>
</dbReference>
<dbReference type="InterPro" id="IPR029063">
    <property type="entry name" value="SAM-dependent_MTases_sf"/>
</dbReference>
<dbReference type="InterPro" id="IPR001525">
    <property type="entry name" value="C5_MeTfrase"/>
</dbReference>
<dbReference type="REBASE" id="21723">
    <property type="entry name" value="M1.PheORF931P"/>
</dbReference>
<dbReference type="KEGG" id="phe:Phep_0931"/>
<dbReference type="OrthoDB" id="32195at2"/>
<evidence type="ECO:0000256" key="6">
    <source>
        <dbReference type="PROSITE-ProRule" id="PRU01016"/>
    </source>
</evidence>
<gene>
    <name evidence="9" type="ordered locus">Phep_0931</name>
</gene>
<dbReference type="GO" id="GO:0009307">
    <property type="term" value="P:DNA restriction-modification system"/>
    <property type="evidence" value="ECO:0007669"/>
    <property type="project" value="UniProtKB-KW"/>
</dbReference>
<name>C6Y2U0_PEDHD</name>
<dbReference type="PRINTS" id="PR00105">
    <property type="entry name" value="C5METTRFRASE"/>
</dbReference>
<dbReference type="Proteomes" id="UP000000852">
    <property type="component" value="Chromosome"/>
</dbReference>
<dbReference type="GO" id="GO:0003886">
    <property type="term" value="F:DNA (cytosine-5-)-methyltransferase activity"/>
    <property type="evidence" value="ECO:0007669"/>
    <property type="project" value="UniProtKB-EC"/>
</dbReference>
<dbReference type="NCBIfam" id="TIGR00675">
    <property type="entry name" value="dcm"/>
    <property type="match status" value="1"/>
</dbReference>
<keyword evidence="2 6" id="KW-0808">Transferase</keyword>
<dbReference type="PROSITE" id="PS51679">
    <property type="entry name" value="SAM_MT_C5"/>
    <property type="match status" value="1"/>
</dbReference>
<dbReference type="RefSeq" id="WP_012781097.1">
    <property type="nucleotide sequence ID" value="NC_013061.1"/>
</dbReference>
<dbReference type="Gene3D" id="3.90.120.10">
    <property type="entry name" value="DNA Methylase, subunit A, domain 2"/>
    <property type="match status" value="1"/>
</dbReference>
<dbReference type="InterPro" id="IPR050390">
    <property type="entry name" value="C5-Methyltransferase"/>
</dbReference>
<dbReference type="eggNOG" id="COG0270">
    <property type="taxonomic scope" value="Bacteria"/>
</dbReference>
<sequence>MLEFYYKFHNKKFKIKSEELANEIEKILINENLTVIESSDNHIPLGYKSLLGDSLFRRLSNIYYTIRQNDGKNHFLLKKYLPEKKRKPRSANQFADFFSGAGGLSQGLINAGFQPVFVNDNYTDALETYYFNHSLPLNQFYNGDIRKLVENFSQYKHLFKGVKIICGGPPCQGFSTANRQNFEVEETTKQKRFIEDERNVLYKYFVKLIGLIQPDYFIMENVKGMMRVEKQIEEDIQRETNHEYSFIPLELDAQNFDIPQSRKRYILIGGKNFMFIEQIKKNIYSKKNGTSKYKLADALYGLPGIKTNPYKLNPDYESEVHGYAIRKLKLEQNKFLKEINGSKEMNYLFNHKSRYNNDNDLEIFRTLPEGENSLHPSVQKLSNYNNRNHIFKDKYYKLKRNEVSKTITSHMKYDCHMYIHPDQARGLSPREAARIQTFPDDYVFRGSLNDWYKQIGNAVPVKMAQVIAQELKKF</sequence>
<evidence type="ECO:0000256" key="5">
    <source>
        <dbReference type="ARBA" id="ARBA00047422"/>
    </source>
</evidence>
<keyword evidence="3 6" id="KW-0949">S-adenosyl-L-methionine</keyword>
<evidence type="ECO:0000313" key="9">
    <source>
        <dbReference type="EMBL" id="ACU03153.1"/>
    </source>
</evidence>
<evidence type="ECO:0000313" key="10">
    <source>
        <dbReference type="Proteomes" id="UP000000852"/>
    </source>
</evidence>
<dbReference type="EMBL" id="CP001681">
    <property type="protein sequence ID" value="ACU03153.1"/>
    <property type="molecule type" value="Genomic_DNA"/>
</dbReference>
<keyword evidence="4" id="KW-0680">Restriction system</keyword>
<dbReference type="GO" id="GO:0032259">
    <property type="term" value="P:methylation"/>
    <property type="evidence" value="ECO:0007669"/>
    <property type="project" value="UniProtKB-KW"/>
</dbReference>
<proteinExistence type="inferred from homology"/>
<dbReference type="SUPFAM" id="SSF53335">
    <property type="entry name" value="S-adenosyl-L-methionine-dependent methyltransferases"/>
    <property type="match status" value="1"/>
</dbReference>
<dbReference type="HOGENOM" id="CLU_006958_2_4_10"/>
<evidence type="ECO:0000256" key="2">
    <source>
        <dbReference type="ARBA" id="ARBA00022679"/>
    </source>
</evidence>
<reference evidence="9 10" key="1">
    <citation type="journal article" date="2009" name="Stand. Genomic Sci.">
        <title>Complete genome sequence of Pedobacter heparinus type strain (HIM 762-3).</title>
        <authorList>
            <person name="Han C."/>
            <person name="Spring S."/>
            <person name="Lapidus A."/>
            <person name="Del Rio T.G."/>
            <person name="Tice H."/>
            <person name="Copeland A."/>
            <person name="Cheng J.F."/>
            <person name="Lucas S."/>
            <person name="Chen F."/>
            <person name="Nolan M."/>
            <person name="Bruce D."/>
            <person name="Goodwin L."/>
            <person name="Pitluck S."/>
            <person name="Ivanova N."/>
            <person name="Mavromatis K."/>
            <person name="Mikhailova N."/>
            <person name="Pati A."/>
            <person name="Chen A."/>
            <person name="Palaniappan K."/>
            <person name="Land M."/>
            <person name="Hauser L."/>
            <person name="Chang Y.J."/>
            <person name="Jeffries C.C."/>
            <person name="Saunders E."/>
            <person name="Chertkov O."/>
            <person name="Brettin T."/>
            <person name="Goker M."/>
            <person name="Rohde M."/>
            <person name="Bristow J."/>
            <person name="Eisen J.A."/>
            <person name="Markowitz V."/>
            <person name="Hugenholtz P."/>
            <person name="Kyrpides N.C."/>
            <person name="Klenk H.P."/>
            <person name="Detter J.C."/>
        </authorList>
    </citation>
    <scope>NUCLEOTIDE SEQUENCE [LARGE SCALE GENOMIC DNA]</scope>
    <source>
        <strain evidence="10">ATCC 13125 / DSM 2366 / CIP 104194 / JCM 7457 / NBRC 12017 / NCIMB 9290 / NRRL B-14731 / HIM 762-3</strain>
    </source>
</reference>
<dbReference type="PANTHER" id="PTHR10629">
    <property type="entry name" value="CYTOSINE-SPECIFIC METHYLTRANSFERASE"/>
    <property type="match status" value="1"/>
</dbReference>
<protein>
    <recommendedName>
        <fullName evidence="8">Cytosine-specific methyltransferase</fullName>
        <ecNumber evidence="8">2.1.1.37</ecNumber>
    </recommendedName>
</protein>
<keyword evidence="10" id="KW-1185">Reference proteome</keyword>
<dbReference type="EC" id="2.1.1.37" evidence="8"/>
<evidence type="ECO:0000256" key="4">
    <source>
        <dbReference type="ARBA" id="ARBA00022747"/>
    </source>
</evidence>
<keyword evidence="1 6" id="KW-0489">Methyltransferase</keyword>
<evidence type="ECO:0000256" key="1">
    <source>
        <dbReference type="ARBA" id="ARBA00022603"/>
    </source>
</evidence>
<accession>C6Y2U0</accession>
<dbReference type="PANTHER" id="PTHR10629:SF52">
    <property type="entry name" value="DNA (CYTOSINE-5)-METHYLTRANSFERASE 1"/>
    <property type="match status" value="1"/>
</dbReference>
<dbReference type="STRING" id="485917.Phep_0931"/>